<accession>A0A5C6UDV3</accession>
<dbReference type="EMBL" id="VOQR01000001">
    <property type="protein sequence ID" value="TXC70967.1"/>
    <property type="molecule type" value="Genomic_DNA"/>
</dbReference>
<protein>
    <submittedName>
        <fullName evidence="3">ImmA/IrrE family metallo-endopeptidase</fullName>
    </submittedName>
</protein>
<evidence type="ECO:0000259" key="2">
    <source>
        <dbReference type="PROSITE" id="PS50943"/>
    </source>
</evidence>
<comment type="similarity">
    <text evidence="1">Belongs to the short-chain fatty acyl-CoA assimilation regulator (ScfR) family.</text>
</comment>
<sequence length="358" mass="40634">MAKPFNGRLLTLARQMRRMSQTELVNLLGGTVSQGTLSKVEHGRIQPGEELVELLAGALKVRSSFFYDSGFIRDPVVSYHRKRSKLGVRHLDSVHAQAEVIRLNLRKCLEALDLEARLPLPAIDPDEFGRDPDEIARAVRQRWGVPRGPIDDVTKLAEDAGIIVITLDFGSELIDGFCQYAADGVPPLVFLNAAQPKDRLRFSLAHEVGHLVMHHTPHPQQEVEANRFASEFLMPSREIKPDFDGHSLTRFMDLKVYWGVSMQALMYKAWQTGKLTDRMYKYYVIEMSKRGFRKREPVDVPHLKETPSTLKQIIRAHIEDLDYSIDDLGEMFGLLDDDVTGIYPVPAARPKLRLVRNA</sequence>
<dbReference type="Gene3D" id="1.10.10.2910">
    <property type="match status" value="1"/>
</dbReference>
<dbReference type="Pfam" id="PF01381">
    <property type="entry name" value="HTH_3"/>
    <property type="match status" value="1"/>
</dbReference>
<evidence type="ECO:0000313" key="4">
    <source>
        <dbReference type="Proteomes" id="UP000321250"/>
    </source>
</evidence>
<evidence type="ECO:0000313" key="3">
    <source>
        <dbReference type="EMBL" id="TXC70967.1"/>
    </source>
</evidence>
<comment type="caution">
    <text evidence="3">The sequence shown here is derived from an EMBL/GenBank/DDBJ whole genome shotgun (WGS) entry which is preliminary data.</text>
</comment>
<proteinExistence type="inferred from homology"/>
<name>A0A5C6UDV3_9SPHN</name>
<evidence type="ECO:0000256" key="1">
    <source>
        <dbReference type="ARBA" id="ARBA00007227"/>
    </source>
</evidence>
<dbReference type="InterPro" id="IPR010982">
    <property type="entry name" value="Lambda_DNA-bd_dom_sf"/>
</dbReference>
<dbReference type="InterPro" id="IPR010359">
    <property type="entry name" value="IrrE_HExxH"/>
</dbReference>
<dbReference type="Pfam" id="PF06114">
    <property type="entry name" value="Peptidase_M78"/>
    <property type="match status" value="1"/>
</dbReference>
<dbReference type="SMART" id="SM00530">
    <property type="entry name" value="HTH_XRE"/>
    <property type="match status" value="1"/>
</dbReference>
<reference evidence="3 4" key="1">
    <citation type="journal article" date="2013" name="Antonie Van Leeuwenhoek">
        <title>Sphingomonas ginsenosidivorax sp. nov., with the ability to transform ginsenosides.</title>
        <authorList>
            <person name="Jin X.F."/>
            <person name="Kim J.K."/>
            <person name="Liu Q.M."/>
            <person name="Kang M.S."/>
            <person name="He D."/>
            <person name="Jin F.X."/>
            <person name="Kim S.C."/>
            <person name="Im W.T."/>
        </authorList>
    </citation>
    <scope>NUCLEOTIDE SEQUENCE [LARGE SCALE GENOMIC DNA]</scope>
    <source>
        <strain evidence="3 4">KHI67</strain>
    </source>
</reference>
<dbReference type="GO" id="GO:0003677">
    <property type="term" value="F:DNA binding"/>
    <property type="evidence" value="ECO:0007669"/>
    <property type="project" value="InterPro"/>
</dbReference>
<dbReference type="Proteomes" id="UP000321250">
    <property type="component" value="Unassembled WGS sequence"/>
</dbReference>
<dbReference type="OrthoDB" id="9794834at2"/>
<keyword evidence="4" id="KW-1185">Reference proteome</keyword>
<dbReference type="CDD" id="cd00093">
    <property type="entry name" value="HTH_XRE"/>
    <property type="match status" value="1"/>
</dbReference>
<dbReference type="AlphaFoldDB" id="A0A5C6UDV3"/>
<organism evidence="3 4">
    <name type="scientific">Sphingomonas ginsenosidivorax</name>
    <dbReference type="NCBI Taxonomy" id="862135"/>
    <lineage>
        <taxon>Bacteria</taxon>
        <taxon>Pseudomonadati</taxon>
        <taxon>Pseudomonadota</taxon>
        <taxon>Alphaproteobacteria</taxon>
        <taxon>Sphingomonadales</taxon>
        <taxon>Sphingomonadaceae</taxon>
        <taxon>Sphingomonas</taxon>
    </lineage>
</organism>
<dbReference type="SUPFAM" id="SSF47413">
    <property type="entry name" value="lambda repressor-like DNA-binding domains"/>
    <property type="match status" value="1"/>
</dbReference>
<dbReference type="PROSITE" id="PS50943">
    <property type="entry name" value="HTH_CROC1"/>
    <property type="match status" value="1"/>
</dbReference>
<dbReference type="InterPro" id="IPR001387">
    <property type="entry name" value="Cro/C1-type_HTH"/>
</dbReference>
<dbReference type="PANTHER" id="PTHR43236">
    <property type="entry name" value="ANTITOXIN HIGA1"/>
    <property type="match status" value="1"/>
</dbReference>
<dbReference type="Gene3D" id="1.10.260.40">
    <property type="entry name" value="lambda repressor-like DNA-binding domains"/>
    <property type="match status" value="1"/>
</dbReference>
<feature type="domain" description="HTH cro/C1-type" evidence="2">
    <location>
        <begin position="10"/>
        <end position="66"/>
    </location>
</feature>
<dbReference type="PANTHER" id="PTHR43236:SF1">
    <property type="entry name" value="BLL7220 PROTEIN"/>
    <property type="match status" value="1"/>
</dbReference>
<dbReference type="RefSeq" id="WP_147081782.1">
    <property type="nucleotide sequence ID" value="NZ_VOQR01000001.1"/>
</dbReference>
<dbReference type="InterPro" id="IPR052345">
    <property type="entry name" value="Rad_response_metalloprotease"/>
</dbReference>
<gene>
    <name evidence="3" type="ORF">FSB78_08420</name>
</gene>